<comment type="caution">
    <text evidence="1">The sequence shown here is derived from an EMBL/GenBank/DDBJ whole genome shotgun (WGS) entry which is preliminary data.</text>
</comment>
<evidence type="ECO:0000313" key="1">
    <source>
        <dbReference type="EMBL" id="CAF0823112.1"/>
    </source>
</evidence>
<sequence>MDIMEGNNSDTFYINATRHLVHIQDGRHAEWVLFRQGSLFIQNILNNEETPLIELVNEAKQDKTNYYISLYSFPGVVLVHPSQQITDVSQAIISERLNILNNQENPAVIAIGNTKKRY</sequence>
<dbReference type="Proteomes" id="UP000663852">
    <property type="component" value="Unassembled WGS sequence"/>
</dbReference>
<organism evidence="1 3">
    <name type="scientific">Adineta ricciae</name>
    <name type="common">Rotifer</name>
    <dbReference type="NCBI Taxonomy" id="249248"/>
    <lineage>
        <taxon>Eukaryota</taxon>
        <taxon>Metazoa</taxon>
        <taxon>Spiralia</taxon>
        <taxon>Gnathifera</taxon>
        <taxon>Rotifera</taxon>
        <taxon>Eurotatoria</taxon>
        <taxon>Bdelloidea</taxon>
        <taxon>Adinetida</taxon>
        <taxon>Adinetidae</taxon>
        <taxon>Adineta</taxon>
    </lineage>
</organism>
<proteinExistence type="predicted"/>
<keyword evidence="3" id="KW-1185">Reference proteome</keyword>
<protein>
    <submittedName>
        <fullName evidence="1">Uncharacterized protein</fullName>
    </submittedName>
</protein>
<name>A0A813UAD2_ADIRI</name>
<dbReference type="EMBL" id="CAJNOJ010000118">
    <property type="protein sequence ID" value="CAF1149084.1"/>
    <property type="molecule type" value="Genomic_DNA"/>
</dbReference>
<dbReference type="OrthoDB" id="10050507at2759"/>
<accession>A0A813UAD2</accession>
<gene>
    <name evidence="2" type="ORF">EDS130_LOCUS22510</name>
    <name evidence="1" type="ORF">XAT740_LOCUS4064</name>
</gene>
<dbReference type="Proteomes" id="UP000663828">
    <property type="component" value="Unassembled WGS sequence"/>
</dbReference>
<dbReference type="AlphaFoldDB" id="A0A813UAD2"/>
<dbReference type="EMBL" id="CAJNOR010000161">
    <property type="protein sequence ID" value="CAF0823112.1"/>
    <property type="molecule type" value="Genomic_DNA"/>
</dbReference>
<evidence type="ECO:0000313" key="2">
    <source>
        <dbReference type="EMBL" id="CAF1149084.1"/>
    </source>
</evidence>
<evidence type="ECO:0000313" key="3">
    <source>
        <dbReference type="Proteomes" id="UP000663828"/>
    </source>
</evidence>
<reference evidence="1" key="1">
    <citation type="submission" date="2021-02" db="EMBL/GenBank/DDBJ databases">
        <authorList>
            <person name="Nowell W R."/>
        </authorList>
    </citation>
    <scope>NUCLEOTIDE SEQUENCE</scope>
</reference>